<reference evidence="1 2" key="1">
    <citation type="journal article" date="2023" name="Nucleic Acids Res.">
        <title>The hologenome of Daphnia magna reveals possible DNA methylation and microbiome-mediated evolution of the host genome.</title>
        <authorList>
            <person name="Chaturvedi A."/>
            <person name="Li X."/>
            <person name="Dhandapani V."/>
            <person name="Marshall H."/>
            <person name="Kissane S."/>
            <person name="Cuenca-Cambronero M."/>
            <person name="Asole G."/>
            <person name="Calvet F."/>
            <person name="Ruiz-Romero M."/>
            <person name="Marangio P."/>
            <person name="Guigo R."/>
            <person name="Rago D."/>
            <person name="Mirbahai L."/>
            <person name="Eastwood N."/>
            <person name="Colbourne J.K."/>
            <person name="Zhou J."/>
            <person name="Mallon E."/>
            <person name="Orsini L."/>
        </authorList>
    </citation>
    <scope>NUCLEOTIDE SEQUENCE [LARGE SCALE GENOMIC DNA]</scope>
    <source>
        <strain evidence="1">LRV0_1</strain>
    </source>
</reference>
<comment type="caution">
    <text evidence="1">The sequence shown here is derived from an EMBL/GenBank/DDBJ whole genome shotgun (WGS) entry which is preliminary data.</text>
</comment>
<organism evidence="1 2">
    <name type="scientific">Daphnia magna</name>
    <dbReference type="NCBI Taxonomy" id="35525"/>
    <lineage>
        <taxon>Eukaryota</taxon>
        <taxon>Metazoa</taxon>
        <taxon>Ecdysozoa</taxon>
        <taxon>Arthropoda</taxon>
        <taxon>Crustacea</taxon>
        <taxon>Branchiopoda</taxon>
        <taxon>Diplostraca</taxon>
        <taxon>Cladocera</taxon>
        <taxon>Anomopoda</taxon>
        <taxon>Daphniidae</taxon>
        <taxon>Daphnia</taxon>
    </lineage>
</organism>
<dbReference type="EMBL" id="JAOYFB010000037">
    <property type="protein sequence ID" value="KAK4022333.1"/>
    <property type="molecule type" value="Genomic_DNA"/>
</dbReference>
<gene>
    <name evidence="1" type="ORF">OUZ56_007804</name>
</gene>
<accession>A0ABR0ABG3</accession>
<dbReference type="Proteomes" id="UP001234178">
    <property type="component" value="Unassembled WGS sequence"/>
</dbReference>
<proteinExistence type="predicted"/>
<evidence type="ECO:0000313" key="2">
    <source>
        <dbReference type="Proteomes" id="UP001234178"/>
    </source>
</evidence>
<protein>
    <submittedName>
        <fullName evidence="1">Uncharacterized protein</fullName>
    </submittedName>
</protein>
<evidence type="ECO:0000313" key="1">
    <source>
        <dbReference type="EMBL" id="KAK4022333.1"/>
    </source>
</evidence>
<name>A0ABR0ABG3_9CRUS</name>
<keyword evidence="2" id="KW-1185">Reference proteome</keyword>
<sequence>MNCSIYSPRLSAKEEGPCQIQHGAGASTTVSAVDNITGIMSKLFRQAKVRASLKKDCWAKASVLQSRESVCDQKQRGPTKQSHYAEGILCKRRGVHEKGIPLGI</sequence>